<dbReference type="AlphaFoldDB" id="X1JFK4"/>
<sequence length="60" mass="7179">RQIFRKSFFFKKIPIKKPFSLIAKGLVIVWLPQQNDFRTFCMSDETENVYHKLEEVIGIC</sequence>
<evidence type="ECO:0000313" key="1">
    <source>
        <dbReference type="EMBL" id="GAH93466.1"/>
    </source>
</evidence>
<name>X1JFK4_9ZZZZ</name>
<feature type="non-terminal residue" evidence="1">
    <location>
        <position position="1"/>
    </location>
</feature>
<dbReference type="EMBL" id="BARV01002558">
    <property type="protein sequence ID" value="GAH93466.1"/>
    <property type="molecule type" value="Genomic_DNA"/>
</dbReference>
<accession>X1JFK4</accession>
<gene>
    <name evidence="1" type="ORF">S06H3_06549</name>
</gene>
<comment type="caution">
    <text evidence="1">The sequence shown here is derived from an EMBL/GenBank/DDBJ whole genome shotgun (WGS) entry which is preliminary data.</text>
</comment>
<proteinExistence type="predicted"/>
<organism evidence="1">
    <name type="scientific">marine sediment metagenome</name>
    <dbReference type="NCBI Taxonomy" id="412755"/>
    <lineage>
        <taxon>unclassified sequences</taxon>
        <taxon>metagenomes</taxon>
        <taxon>ecological metagenomes</taxon>
    </lineage>
</organism>
<reference evidence="1" key="1">
    <citation type="journal article" date="2014" name="Front. Microbiol.">
        <title>High frequency of phylogenetically diverse reductive dehalogenase-homologous genes in deep subseafloor sedimentary metagenomes.</title>
        <authorList>
            <person name="Kawai M."/>
            <person name="Futagami T."/>
            <person name="Toyoda A."/>
            <person name="Takaki Y."/>
            <person name="Nishi S."/>
            <person name="Hori S."/>
            <person name="Arai W."/>
            <person name="Tsubouchi T."/>
            <person name="Morono Y."/>
            <person name="Uchiyama I."/>
            <person name="Ito T."/>
            <person name="Fujiyama A."/>
            <person name="Inagaki F."/>
            <person name="Takami H."/>
        </authorList>
    </citation>
    <scope>NUCLEOTIDE SEQUENCE</scope>
    <source>
        <strain evidence="1">Expedition CK06-06</strain>
    </source>
</reference>
<protein>
    <submittedName>
        <fullName evidence="1">Uncharacterized protein</fullName>
    </submittedName>
</protein>